<dbReference type="SUPFAM" id="SSF46894">
    <property type="entry name" value="C-terminal effector domain of the bipartite response regulators"/>
    <property type="match status" value="1"/>
</dbReference>
<dbReference type="PANTHER" id="PTHR16305:SF35">
    <property type="entry name" value="TRANSCRIPTIONAL ACTIVATOR DOMAIN"/>
    <property type="match status" value="1"/>
</dbReference>
<dbReference type="InterPro" id="IPR041664">
    <property type="entry name" value="AAA_16"/>
</dbReference>
<evidence type="ECO:0000313" key="6">
    <source>
        <dbReference type="Proteomes" id="UP001595912"/>
    </source>
</evidence>
<dbReference type="SUPFAM" id="SSF52540">
    <property type="entry name" value="P-loop containing nucleoside triphosphate hydrolases"/>
    <property type="match status" value="1"/>
</dbReference>
<dbReference type="InterPro" id="IPR000792">
    <property type="entry name" value="Tscrpt_reg_LuxR_C"/>
</dbReference>
<evidence type="ECO:0000256" key="1">
    <source>
        <dbReference type="ARBA" id="ARBA00022741"/>
    </source>
</evidence>
<proteinExistence type="predicted"/>
<evidence type="ECO:0000256" key="2">
    <source>
        <dbReference type="ARBA" id="ARBA00022840"/>
    </source>
</evidence>
<feature type="domain" description="HTH luxR-type" evidence="4">
    <location>
        <begin position="922"/>
        <end position="987"/>
    </location>
</feature>
<dbReference type="EMBL" id="JBHSIU010000030">
    <property type="protein sequence ID" value="MFC5001161.1"/>
    <property type="molecule type" value="Genomic_DNA"/>
</dbReference>
<dbReference type="InterPro" id="IPR011990">
    <property type="entry name" value="TPR-like_helical_dom_sf"/>
</dbReference>
<keyword evidence="2 5" id="KW-0067">ATP-binding</keyword>
<dbReference type="CDD" id="cd06170">
    <property type="entry name" value="LuxR_C_like"/>
    <property type="match status" value="1"/>
</dbReference>
<organism evidence="5 6">
    <name type="scientific">Dactylosporangium cerinum</name>
    <dbReference type="NCBI Taxonomy" id="1434730"/>
    <lineage>
        <taxon>Bacteria</taxon>
        <taxon>Bacillati</taxon>
        <taxon>Actinomycetota</taxon>
        <taxon>Actinomycetes</taxon>
        <taxon>Micromonosporales</taxon>
        <taxon>Micromonosporaceae</taxon>
        <taxon>Dactylosporangium</taxon>
    </lineage>
</organism>
<feature type="region of interest" description="Disordered" evidence="3">
    <location>
        <begin position="239"/>
        <end position="279"/>
    </location>
</feature>
<dbReference type="Pfam" id="PF13191">
    <property type="entry name" value="AAA_16"/>
    <property type="match status" value="1"/>
</dbReference>
<dbReference type="InterPro" id="IPR027417">
    <property type="entry name" value="P-loop_NTPase"/>
</dbReference>
<gene>
    <name evidence="5" type="ORF">ACFPIJ_25395</name>
</gene>
<evidence type="ECO:0000313" key="5">
    <source>
        <dbReference type="EMBL" id="MFC5001161.1"/>
    </source>
</evidence>
<dbReference type="PRINTS" id="PR00038">
    <property type="entry name" value="HTHLUXR"/>
</dbReference>
<dbReference type="SMART" id="SM00421">
    <property type="entry name" value="HTH_LUXR"/>
    <property type="match status" value="1"/>
</dbReference>
<dbReference type="Gene3D" id="1.25.40.10">
    <property type="entry name" value="Tetratricopeptide repeat domain"/>
    <property type="match status" value="1"/>
</dbReference>
<dbReference type="PANTHER" id="PTHR16305">
    <property type="entry name" value="TESTICULAR SOLUBLE ADENYLYL CYCLASE"/>
    <property type="match status" value="1"/>
</dbReference>
<evidence type="ECO:0000259" key="4">
    <source>
        <dbReference type="PROSITE" id="PS50043"/>
    </source>
</evidence>
<dbReference type="Gene3D" id="3.40.50.300">
    <property type="entry name" value="P-loop containing nucleotide triphosphate hydrolases"/>
    <property type="match status" value="1"/>
</dbReference>
<name>A0ABV9W0C5_9ACTN</name>
<evidence type="ECO:0000256" key="3">
    <source>
        <dbReference type="SAM" id="MobiDB-lite"/>
    </source>
</evidence>
<sequence length="989" mass="101404">MPTFVGRERETARLEARLRAAVAGAGSVVLVGGEPGVGKTRLATQTAGVARDLGMVVASGRATDDEGSPPYRPVSQVLRALTLPDPLGGGAVADGRADVAAQERFRRYEAVSGALRAAAAPTGLFVLLDDLHWADAGTLRLLVHVARDVPGRLVVVATYRTTEHATDAVFGASLAALAVEPVVERIVLTGLSEEEVGRQLDAVTGFAVPAGVAQAVHRRTHGNPFFVGELGLLLTGSPPAAGEPGLVPTGSPPAAGEPGLVPTGSPPAAGEPGLVPTGSPSAVGGLRLPDGVRDAVRARLARLSAPCRRVVRAAAVLGAGPDAAVLAEVTGLEPAGVLTVLDEAAAAGILTRPGGTWSGAVGLPEGDGDGLARAAFTHDLIREAAVAEVPTAERMLLHARMAAVLRGRPDADARAAEVAHHLVASLPLGAAAEAVAWSRRAGDRAAALLAWEEAAAWYGRALDAAAALPLPATEQAALLTARAAAQVRGYDVDGARESLTAAAGVARAAGDPEAFARAVLVMEGVSDFLWDPVGRSLAEEAVAALPDADSGLRARLMAQVVVMDAWRQTADAGPRSLAAVEMAERTGDRRALVEALRARQFALSSPAGAEERLALGTRLLALGADGDDDALLWGRLWRFDAYAQLGDLTAASTEAEAVAALADRTHSTLAGWHAIRSRAALAAASGDFAGALALAGRSLALARRSGSEGSIQPSVGVLLGICAITGDRSAVPLEGAFRLPETTAAGWLRGALALWKLAAGERAEAERLYRGVPPVDNIPPFVRLPAVSGMIELAAEFDDLPAVATLHDMLLADADRFVCGGAGVIMIGGPARLPLGIGASALGRHDEAVAHLRAAIDLGGRAGMPPAVATARFHLARALLRRDGPGDRAAAAVHATEAAAEAVRLGMRPLAAQVAGLETGAAQPRSDPLTPREREIAGHVARGLTNKAIAAELYLSERTVETHVQRVLAKLGLANRTQVATWHLRSTDT</sequence>
<dbReference type="Pfam" id="PF00196">
    <property type="entry name" value="GerE"/>
    <property type="match status" value="1"/>
</dbReference>
<dbReference type="InterPro" id="IPR016032">
    <property type="entry name" value="Sig_transdc_resp-reg_C-effctor"/>
</dbReference>
<comment type="caution">
    <text evidence="5">The sequence shown here is derived from an EMBL/GenBank/DDBJ whole genome shotgun (WGS) entry which is preliminary data.</text>
</comment>
<dbReference type="GO" id="GO:0005524">
    <property type="term" value="F:ATP binding"/>
    <property type="evidence" value="ECO:0007669"/>
    <property type="project" value="UniProtKB-KW"/>
</dbReference>
<dbReference type="PROSITE" id="PS50043">
    <property type="entry name" value="HTH_LUXR_2"/>
    <property type="match status" value="1"/>
</dbReference>
<protein>
    <submittedName>
        <fullName evidence="5">ATP-binding protein</fullName>
    </submittedName>
</protein>
<keyword evidence="1" id="KW-0547">Nucleotide-binding</keyword>
<dbReference type="InterPro" id="IPR036388">
    <property type="entry name" value="WH-like_DNA-bd_sf"/>
</dbReference>
<dbReference type="Proteomes" id="UP001595912">
    <property type="component" value="Unassembled WGS sequence"/>
</dbReference>
<dbReference type="RefSeq" id="WP_380117896.1">
    <property type="nucleotide sequence ID" value="NZ_JBHSIU010000030.1"/>
</dbReference>
<keyword evidence="6" id="KW-1185">Reference proteome</keyword>
<accession>A0ABV9W0C5</accession>
<dbReference type="Gene3D" id="1.10.10.10">
    <property type="entry name" value="Winged helix-like DNA-binding domain superfamily/Winged helix DNA-binding domain"/>
    <property type="match status" value="1"/>
</dbReference>
<reference evidence="6" key="1">
    <citation type="journal article" date="2019" name="Int. J. Syst. Evol. Microbiol.">
        <title>The Global Catalogue of Microorganisms (GCM) 10K type strain sequencing project: providing services to taxonomists for standard genome sequencing and annotation.</title>
        <authorList>
            <consortium name="The Broad Institute Genomics Platform"/>
            <consortium name="The Broad Institute Genome Sequencing Center for Infectious Disease"/>
            <person name="Wu L."/>
            <person name="Ma J."/>
        </authorList>
    </citation>
    <scope>NUCLEOTIDE SEQUENCE [LARGE SCALE GENOMIC DNA]</scope>
    <source>
        <strain evidence="6">CGMCC 4.7152</strain>
    </source>
</reference>
<dbReference type="PROSITE" id="PS00622">
    <property type="entry name" value="HTH_LUXR_1"/>
    <property type="match status" value="1"/>
</dbReference>